<protein>
    <submittedName>
        <fullName evidence="8">(African queen) hypothetical protein</fullName>
    </submittedName>
</protein>
<dbReference type="Proteomes" id="UP000789524">
    <property type="component" value="Unassembled WGS sequence"/>
</dbReference>
<evidence type="ECO:0000313" key="8">
    <source>
        <dbReference type="EMBL" id="CAG9563334.1"/>
    </source>
</evidence>
<dbReference type="GO" id="GO:0006974">
    <property type="term" value="P:DNA damage response"/>
    <property type="evidence" value="ECO:0007669"/>
    <property type="project" value="InterPro"/>
</dbReference>
<dbReference type="GO" id="GO:0005694">
    <property type="term" value="C:chromosome"/>
    <property type="evidence" value="ECO:0007669"/>
    <property type="project" value="UniProtKB-SubCell"/>
</dbReference>
<comment type="similarity">
    <text evidence="3">Belongs to the HPF1 family.</text>
</comment>
<dbReference type="OrthoDB" id="416496at2759"/>
<keyword evidence="4" id="KW-0158">Chromosome</keyword>
<dbReference type="InterPro" id="IPR019361">
    <property type="entry name" value="HPF1"/>
</dbReference>
<feature type="compositionally biased region" description="Basic and acidic residues" evidence="6">
    <location>
        <begin position="41"/>
        <end position="65"/>
    </location>
</feature>
<dbReference type="GO" id="GO:0005634">
    <property type="term" value="C:nucleus"/>
    <property type="evidence" value="ECO:0007669"/>
    <property type="project" value="UniProtKB-SubCell"/>
</dbReference>
<feature type="region of interest" description="Disordered" evidence="6">
    <location>
        <begin position="27"/>
        <end position="73"/>
    </location>
</feature>
<dbReference type="GO" id="GO:0042393">
    <property type="term" value="F:histone binding"/>
    <property type="evidence" value="ECO:0007669"/>
    <property type="project" value="InterPro"/>
</dbReference>
<comment type="caution">
    <text evidence="8">The sequence shown here is derived from an EMBL/GenBank/DDBJ whole genome shotgun (WGS) entry which is preliminary data.</text>
</comment>
<keyword evidence="5" id="KW-0539">Nucleus</keyword>
<dbReference type="EMBL" id="CAKASE010000049">
    <property type="protein sequence ID" value="CAG9563334.1"/>
    <property type="molecule type" value="Genomic_DNA"/>
</dbReference>
<gene>
    <name evidence="8" type="ORF">DCHRY22_LOCUS4490</name>
</gene>
<dbReference type="GO" id="GO:0072572">
    <property type="term" value="F:poly-ADP-D-ribose binding"/>
    <property type="evidence" value="ECO:0007669"/>
    <property type="project" value="TreeGrafter"/>
</dbReference>
<keyword evidence="9" id="KW-1185">Reference proteome</keyword>
<dbReference type="Pfam" id="PF10283">
    <property type="entry name" value="zf-CCHH"/>
    <property type="match status" value="1"/>
</dbReference>
<evidence type="ECO:0000256" key="2">
    <source>
        <dbReference type="ARBA" id="ARBA00004286"/>
    </source>
</evidence>
<evidence type="ECO:0000256" key="3">
    <source>
        <dbReference type="ARBA" id="ARBA00010803"/>
    </source>
</evidence>
<dbReference type="PANTHER" id="PTHR13386:SF1">
    <property type="entry name" value="HISTONE PARYLATION FACTOR 1"/>
    <property type="match status" value="1"/>
</dbReference>
<dbReference type="PANTHER" id="PTHR13386">
    <property type="entry name" value="HISTONE PARYLATION FACTOR 1"/>
    <property type="match status" value="1"/>
</dbReference>
<feature type="domain" description="PBZ-type" evidence="7">
    <location>
        <begin position="13"/>
        <end position="37"/>
    </location>
</feature>
<name>A0A8J2W126_9NEOP</name>
<evidence type="ECO:0000313" key="9">
    <source>
        <dbReference type="Proteomes" id="UP000789524"/>
    </source>
</evidence>
<organism evidence="8 9">
    <name type="scientific">Danaus chrysippus</name>
    <name type="common">African queen</name>
    <dbReference type="NCBI Taxonomy" id="151541"/>
    <lineage>
        <taxon>Eukaryota</taxon>
        <taxon>Metazoa</taxon>
        <taxon>Ecdysozoa</taxon>
        <taxon>Arthropoda</taxon>
        <taxon>Hexapoda</taxon>
        <taxon>Insecta</taxon>
        <taxon>Pterygota</taxon>
        <taxon>Neoptera</taxon>
        <taxon>Endopterygota</taxon>
        <taxon>Lepidoptera</taxon>
        <taxon>Glossata</taxon>
        <taxon>Ditrysia</taxon>
        <taxon>Papilionoidea</taxon>
        <taxon>Nymphalidae</taxon>
        <taxon>Danainae</taxon>
        <taxon>Danaini</taxon>
        <taxon>Danaina</taxon>
        <taxon>Danaus</taxon>
        <taxon>Anosia</taxon>
    </lineage>
</organism>
<dbReference type="Pfam" id="PF10228">
    <property type="entry name" value="HPF1"/>
    <property type="match status" value="1"/>
</dbReference>
<evidence type="ECO:0000256" key="1">
    <source>
        <dbReference type="ARBA" id="ARBA00004123"/>
    </source>
</evidence>
<accession>A0A8J2W126</accession>
<evidence type="ECO:0000256" key="4">
    <source>
        <dbReference type="ARBA" id="ARBA00022454"/>
    </source>
</evidence>
<dbReference type="InterPro" id="IPR019406">
    <property type="entry name" value="APLF_PBZ"/>
</dbReference>
<evidence type="ECO:0000259" key="7">
    <source>
        <dbReference type="Pfam" id="PF10283"/>
    </source>
</evidence>
<evidence type="ECO:0000256" key="5">
    <source>
        <dbReference type="ARBA" id="ARBA00023242"/>
    </source>
</evidence>
<comment type="subcellular location">
    <subcellularLocation>
        <location evidence="2">Chromosome</location>
    </subcellularLocation>
    <subcellularLocation>
        <location evidence="1">Nucleus</location>
    </subcellularLocation>
</comment>
<sequence>MSEEYKDYQKDTRRACKYGVSCYQKNPEHQKQFKHPPPSKTKTDKKGTKHRYEPYRKTKNIKDEATTQNDDESTISDNLVTGTLDEARKLEGIAETTLDLKDNVNSEEKPKTSIERAVEDSKGGLISATEEITDSNKYLIKSDSVSYYDKDADKSVIKNCFLVDMPEDFYSFYEFLSEIESVEKLLSGVNLQLIGPYELFLGKLPILDDKDLYLVHWRFFYDVPEFQAVLKKKGKSEFHIGYFRDDPKEKPSFLARNDSSVDCTITPISENIFGAVYWFLQNEKKTSPFIAVACQKLIDKLKKWAEEKKYSLEEYNIKKRMQKTVCRTFHNAGIVVPYNKKSQLGYRKLVESDNNIKKMFKSLKEAKTQEQKDKILSELQPVITFASIAMDECDFGTGLEAGVALFCSGLKELENSALTNLEVAYTLLNREEFRKIIQVHMKHRRKGPDMSILCGSN</sequence>
<proteinExistence type="inferred from homology"/>
<evidence type="ECO:0000256" key="6">
    <source>
        <dbReference type="SAM" id="MobiDB-lite"/>
    </source>
</evidence>
<reference evidence="8" key="1">
    <citation type="submission" date="2021-09" db="EMBL/GenBank/DDBJ databases">
        <authorList>
            <person name="Martin H S."/>
        </authorList>
    </citation>
    <scope>NUCLEOTIDE SEQUENCE</scope>
</reference>
<dbReference type="AlphaFoldDB" id="A0A8J2W126"/>